<comment type="caution">
    <text evidence="2">The sequence shown here is derived from an EMBL/GenBank/DDBJ whole genome shotgun (WGS) entry which is preliminary data.</text>
</comment>
<evidence type="ECO:0000256" key="1">
    <source>
        <dbReference type="SAM" id="Phobius"/>
    </source>
</evidence>
<accession>A0A4R6TF47</accession>
<proteinExistence type="predicted"/>
<sequence length="134" mass="15811">MQLEFDKQQQKLKIKDEVPTHSWLVIFLMLVNVFNMAIQLFFMSYAKNELLFIVMLFLGLISVAVVLFYVLQRSWKSNYKLADVKGIEVRKVLGRERIFLKLLNGRKRSFSILKDEKELENLKRTLISMGIKPV</sequence>
<keyword evidence="1" id="KW-0472">Membrane</keyword>
<dbReference type="RefSeq" id="WP_133535111.1">
    <property type="nucleotide sequence ID" value="NZ_SNYH01000002.1"/>
</dbReference>
<evidence type="ECO:0008006" key="4">
    <source>
        <dbReference type="Google" id="ProtNLM"/>
    </source>
</evidence>
<dbReference type="Proteomes" id="UP000295390">
    <property type="component" value="Unassembled WGS sequence"/>
</dbReference>
<keyword evidence="3" id="KW-1185">Reference proteome</keyword>
<keyword evidence="1" id="KW-1133">Transmembrane helix</keyword>
<protein>
    <recommendedName>
        <fullName evidence="4">PH (Pleckstrin Homology) domain-containing protein</fullName>
    </recommendedName>
</protein>
<organism evidence="2 3">
    <name type="scientific">Tenacibaculum caenipelagi</name>
    <dbReference type="NCBI Taxonomy" id="1325435"/>
    <lineage>
        <taxon>Bacteria</taxon>
        <taxon>Pseudomonadati</taxon>
        <taxon>Bacteroidota</taxon>
        <taxon>Flavobacteriia</taxon>
        <taxon>Flavobacteriales</taxon>
        <taxon>Flavobacteriaceae</taxon>
        <taxon>Tenacibaculum</taxon>
    </lineage>
</organism>
<feature type="transmembrane region" description="Helical" evidence="1">
    <location>
        <begin position="21"/>
        <end position="44"/>
    </location>
</feature>
<evidence type="ECO:0000313" key="3">
    <source>
        <dbReference type="Proteomes" id="UP000295390"/>
    </source>
</evidence>
<name>A0A4R6TF47_9FLAO</name>
<dbReference type="AlphaFoldDB" id="A0A4R6TF47"/>
<keyword evidence="1" id="KW-0812">Transmembrane</keyword>
<reference evidence="2 3" key="1">
    <citation type="submission" date="2019-03" db="EMBL/GenBank/DDBJ databases">
        <title>Genomic Encyclopedia of Type Strains, Phase III (KMG-III): the genomes of soil and plant-associated and newly described type strains.</title>
        <authorList>
            <person name="Whitman W."/>
        </authorList>
    </citation>
    <scope>NUCLEOTIDE SEQUENCE [LARGE SCALE GENOMIC DNA]</scope>
    <source>
        <strain evidence="2 3">CECT 8283</strain>
    </source>
</reference>
<dbReference type="OrthoDB" id="1191237at2"/>
<dbReference type="EMBL" id="SNYH01000002">
    <property type="protein sequence ID" value="TDQ28578.1"/>
    <property type="molecule type" value="Genomic_DNA"/>
</dbReference>
<evidence type="ECO:0000313" key="2">
    <source>
        <dbReference type="EMBL" id="TDQ28578.1"/>
    </source>
</evidence>
<feature type="transmembrane region" description="Helical" evidence="1">
    <location>
        <begin position="50"/>
        <end position="71"/>
    </location>
</feature>
<gene>
    <name evidence="2" type="ORF">DFQ07_0954</name>
</gene>